<dbReference type="RefSeq" id="WP_023276218.1">
    <property type="nucleotide sequence ID" value="NZ_CP097562.1"/>
</dbReference>
<dbReference type="Pfam" id="PF05164">
    <property type="entry name" value="ZapA"/>
    <property type="match status" value="1"/>
</dbReference>
<dbReference type="InterPro" id="IPR007838">
    <property type="entry name" value="Cell_div_ZapA-like"/>
</dbReference>
<dbReference type="Proteomes" id="UP000017429">
    <property type="component" value="Chromosome"/>
</dbReference>
<gene>
    <name evidence="1" type="ORF">N508_000203</name>
</gene>
<reference evidence="1" key="3">
    <citation type="submission" date="2022-06" db="EMBL/GenBank/DDBJ databases">
        <title>Resources to Facilitate Use of the Altered Schaedler Flora (ASF) Mouse Model to Study Microbiome Function.</title>
        <authorList>
            <person name="Proctor A."/>
            <person name="Parvinroo S."/>
            <person name="Richie T."/>
            <person name="Jia X."/>
            <person name="Lee S.T.M."/>
            <person name="Karp P.D."/>
            <person name="Paley S."/>
            <person name="Kostic A.D."/>
            <person name="Pierre J.F."/>
            <person name="Wannemuehler M.J."/>
            <person name="Phillips G.J."/>
        </authorList>
    </citation>
    <scope>NUCLEOTIDE SEQUENCE</scope>
    <source>
        <strain evidence="1">ASF457</strain>
    </source>
</reference>
<name>V2Q953_9BACT</name>
<proteinExistence type="predicted"/>
<protein>
    <submittedName>
        <fullName evidence="1">Uncharacterized protein</fullName>
    </submittedName>
</protein>
<reference evidence="1" key="2">
    <citation type="submission" date="2022-05" db="EMBL/GenBank/DDBJ databases">
        <authorList>
            <person name="Proctor A.L."/>
            <person name="Phillips G.J."/>
            <person name="Wannemuehler M.J."/>
        </authorList>
    </citation>
    <scope>NUCLEOTIDE SEQUENCE</scope>
    <source>
        <strain evidence="1">ASF457</strain>
    </source>
</reference>
<evidence type="ECO:0000313" key="1">
    <source>
        <dbReference type="EMBL" id="USF23148.1"/>
    </source>
</evidence>
<accession>V2Q953</accession>
<keyword evidence="2" id="KW-1185">Reference proteome</keyword>
<dbReference type="InterPro" id="IPR036192">
    <property type="entry name" value="Cell_div_ZapA-like_sf"/>
</dbReference>
<sequence>MSSFELTILGQHLLLNVPEGKEQYYQDIANELSDMMNEFLKKSQLRSDVKAAVSVAYKLLLENKQLKETISYYENIDSKIDDLITKVNNN</sequence>
<reference evidence="1" key="1">
    <citation type="journal article" date="2014" name="Genome Announc.">
        <title>Draft genome sequences of the altered schaedler flora, a defined bacterial community from gnotobiotic mice.</title>
        <authorList>
            <person name="Wannemuehler M.J."/>
            <person name="Overstreet A.M."/>
            <person name="Ward D.V."/>
            <person name="Phillips G.J."/>
        </authorList>
    </citation>
    <scope>NUCLEOTIDE SEQUENCE</scope>
    <source>
        <strain evidence="1">ASF457</strain>
    </source>
</reference>
<organism evidence="1 2">
    <name type="scientific">Mucispirillum schaedleri ASF457</name>
    <dbReference type="NCBI Taxonomy" id="1379858"/>
    <lineage>
        <taxon>Bacteria</taxon>
        <taxon>Pseudomonadati</taxon>
        <taxon>Deferribacterota</taxon>
        <taxon>Deferribacteres</taxon>
        <taxon>Deferribacterales</taxon>
        <taxon>Mucispirillaceae</taxon>
        <taxon>Mucispirillum</taxon>
    </lineage>
</organism>
<dbReference type="EMBL" id="CP097562">
    <property type="protein sequence ID" value="USF23148.1"/>
    <property type="molecule type" value="Genomic_DNA"/>
</dbReference>
<dbReference type="AlphaFoldDB" id="V2Q953"/>
<dbReference type="KEGG" id="msch:N508_000203"/>
<dbReference type="SUPFAM" id="SSF102829">
    <property type="entry name" value="Cell division protein ZapA-like"/>
    <property type="match status" value="1"/>
</dbReference>
<evidence type="ECO:0000313" key="2">
    <source>
        <dbReference type="Proteomes" id="UP000017429"/>
    </source>
</evidence>